<proteinExistence type="predicted"/>
<organism evidence="2 3">
    <name type="scientific">Apiosordaria backusii</name>
    <dbReference type="NCBI Taxonomy" id="314023"/>
    <lineage>
        <taxon>Eukaryota</taxon>
        <taxon>Fungi</taxon>
        <taxon>Dikarya</taxon>
        <taxon>Ascomycota</taxon>
        <taxon>Pezizomycotina</taxon>
        <taxon>Sordariomycetes</taxon>
        <taxon>Sordariomycetidae</taxon>
        <taxon>Sordariales</taxon>
        <taxon>Lasiosphaeriaceae</taxon>
        <taxon>Apiosordaria</taxon>
    </lineage>
</organism>
<sequence length="93" mass="10422">MAAGAHTSQSPTTSRSTDISEHWHLHLNINHKFDSENQQRGLSPSADLPMNRFLDAGSESASTVWERLIGRWGDLPHTRLESPLESEDRESSL</sequence>
<feature type="compositionally biased region" description="Polar residues" evidence="1">
    <location>
        <begin position="1"/>
        <end position="17"/>
    </location>
</feature>
<reference evidence="2" key="1">
    <citation type="submission" date="2023-06" db="EMBL/GenBank/DDBJ databases">
        <title>Genome-scale phylogeny and comparative genomics of the fungal order Sordariales.</title>
        <authorList>
            <consortium name="Lawrence Berkeley National Laboratory"/>
            <person name="Hensen N."/>
            <person name="Bonometti L."/>
            <person name="Westerberg I."/>
            <person name="Brannstrom I.O."/>
            <person name="Guillou S."/>
            <person name="Cros-Aarteil S."/>
            <person name="Calhoun S."/>
            <person name="Haridas S."/>
            <person name="Kuo A."/>
            <person name="Mondo S."/>
            <person name="Pangilinan J."/>
            <person name="Riley R."/>
            <person name="Labutti K."/>
            <person name="Andreopoulos B."/>
            <person name="Lipzen A."/>
            <person name="Chen C."/>
            <person name="Yanf M."/>
            <person name="Daum C."/>
            <person name="Ng V."/>
            <person name="Clum A."/>
            <person name="Steindorff A."/>
            <person name="Ohm R."/>
            <person name="Martin F."/>
            <person name="Silar P."/>
            <person name="Natvig D."/>
            <person name="Lalanne C."/>
            <person name="Gautier V."/>
            <person name="Ament-Velasquez S.L."/>
            <person name="Kruys A."/>
            <person name="Hutchinson M.I."/>
            <person name="Powell A.J."/>
            <person name="Barry K."/>
            <person name="Miller A.N."/>
            <person name="Grigoriev I.V."/>
            <person name="Debuchy R."/>
            <person name="Gladieux P."/>
            <person name="Thoren M.H."/>
            <person name="Johannesson H."/>
        </authorList>
    </citation>
    <scope>NUCLEOTIDE SEQUENCE</scope>
    <source>
        <strain evidence="2">CBS 540.89</strain>
    </source>
</reference>
<comment type="caution">
    <text evidence="2">The sequence shown here is derived from an EMBL/GenBank/DDBJ whole genome shotgun (WGS) entry which is preliminary data.</text>
</comment>
<name>A0AA40ESW1_9PEZI</name>
<evidence type="ECO:0000313" key="3">
    <source>
        <dbReference type="Proteomes" id="UP001172159"/>
    </source>
</evidence>
<evidence type="ECO:0000256" key="1">
    <source>
        <dbReference type="SAM" id="MobiDB-lite"/>
    </source>
</evidence>
<dbReference type="AlphaFoldDB" id="A0AA40ESW1"/>
<accession>A0AA40ESW1</accession>
<gene>
    <name evidence="2" type="ORF">B0T21DRAFT_358750</name>
</gene>
<dbReference type="Proteomes" id="UP001172159">
    <property type="component" value="Unassembled WGS sequence"/>
</dbReference>
<dbReference type="EMBL" id="JAUKTV010000002">
    <property type="protein sequence ID" value="KAK0744963.1"/>
    <property type="molecule type" value="Genomic_DNA"/>
</dbReference>
<evidence type="ECO:0000313" key="2">
    <source>
        <dbReference type="EMBL" id="KAK0744963.1"/>
    </source>
</evidence>
<protein>
    <submittedName>
        <fullName evidence="2">Uncharacterized protein</fullName>
    </submittedName>
</protein>
<feature type="region of interest" description="Disordered" evidence="1">
    <location>
        <begin position="1"/>
        <end position="21"/>
    </location>
</feature>
<keyword evidence="3" id="KW-1185">Reference proteome</keyword>